<name>A0A7C8FV21_9MICO</name>
<gene>
    <name evidence="8" type="ORF">F8O02_01445</name>
</gene>
<dbReference type="InterPro" id="IPR007267">
    <property type="entry name" value="GtrA_DPMS_TM"/>
</dbReference>
<proteinExistence type="inferred from homology"/>
<dbReference type="GO" id="GO:0005886">
    <property type="term" value="C:plasma membrane"/>
    <property type="evidence" value="ECO:0007669"/>
    <property type="project" value="TreeGrafter"/>
</dbReference>
<comment type="similarity">
    <text evidence="2">Belongs to the GtrA family.</text>
</comment>
<reference evidence="8 9" key="1">
    <citation type="submission" date="2019-09" db="EMBL/GenBank/DDBJ databases">
        <title>Phylogeny of genus Pseudoclavibacter and closely related genus.</title>
        <authorList>
            <person name="Li Y."/>
        </authorList>
    </citation>
    <scope>NUCLEOTIDE SEQUENCE [LARGE SCALE GENOMIC DNA]</scope>
    <source>
        <strain evidence="8 9">JCM 16921</strain>
    </source>
</reference>
<evidence type="ECO:0000256" key="1">
    <source>
        <dbReference type="ARBA" id="ARBA00004141"/>
    </source>
</evidence>
<dbReference type="InterPro" id="IPR051401">
    <property type="entry name" value="GtrA_CellWall_Glycosyl"/>
</dbReference>
<keyword evidence="4 6" id="KW-1133">Transmembrane helix</keyword>
<feature type="domain" description="GtrA/DPMS transmembrane" evidence="7">
    <location>
        <begin position="24"/>
        <end position="148"/>
    </location>
</feature>
<comment type="subcellular location">
    <subcellularLocation>
        <location evidence="1">Membrane</location>
        <topology evidence="1">Multi-pass membrane protein</topology>
    </subcellularLocation>
</comment>
<accession>A0A7C8FV21</accession>
<feature type="transmembrane region" description="Helical" evidence="6">
    <location>
        <begin position="88"/>
        <end position="107"/>
    </location>
</feature>
<organism evidence="8 9">
    <name type="scientific">Pseudoclavibacter caeni</name>
    <dbReference type="NCBI Taxonomy" id="908846"/>
    <lineage>
        <taxon>Bacteria</taxon>
        <taxon>Bacillati</taxon>
        <taxon>Actinomycetota</taxon>
        <taxon>Actinomycetes</taxon>
        <taxon>Micrococcales</taxon>
        <taxon>Microbacteriaceae</taxon>
        <taxon>Pseudoclavibacter</taxon>
    </lineage>
</organism>
<dbReference type="PANTHER" id="PTHR38459:SF1">
    <property type="entry name" value="PROPHAGE BACTOPRENOL-LINKED GLUCOSE TRANSLOCASE HOMOLOG"/>
    <property type="match status" value="1"/>
</dbReference>
<feature type="transmembrane region" description="Helical" evidence="6">
    <location>
        <begin position="25"/>
        <end position="45"/>
    </location>
</feature>
<comment type="caution">
    <text evidence="8">The sequence shown here is derived from an EMBL/GenBank/DDBJ whole genome shotgun (WGS) entry which is preliminary data.</text>
</comment>
<evidence type="ECO:0000256" key="5">
    <source>
        <dbReference type="ARBA" id="ARBA00023136"/>
    </source>
</evidence>
<evidence type="ECO:0000313" key="9">
    <source>
        <dbReference type="Proteomes" id="UP000481339"/>
    </source>
</evidence>
<evidence type="ECO:0000313" key="8">
    <source>
        <dbReference type="EMBL" id="KAB1633619.1"/>
    </source>
</evidence>
<dbReference type="Proteomes" id="UP000481339">
    <property type="component" value="Unassembled WGS sequence"/>
</dbReference>
<evidence type="ECO:0000259" key="7">
    <source>
        <dbReference type="Pfam" id="PF04138"/>
    </source>
</evidence>
<keyword evidence="5 6" id="KW-0472">Membrane</keyword>
<evidence type="ECO:0000256" key="4">
    <source>
        <dbReference type="ARBA" id="ARBA00022989"/>
    </source>
</evidence>
<dbReference type="AlphaFoldDB" id="A0A7C8FV21"/>
<keyword evidence="9" id="KW-1185">Reference proteome</keyword>
<keyword evidence="3 6" id="KW-0812">Transmembrane</keyword>
<dbReference type="Pfam" id="PF04138">
    <property type="entry name" value="GtrA_DPMS_TM"/>
    <property type="match status" value="1"/>
</dbReference>
<feature type="transmembrane region" description="Helical" evidence="6">
    <location>
        <begin position="119"/>
        <end position="142"/>
    </location>
</feature>
<dbReference type="GO" id="GO:0000271">
    <property type="term" value="P:polysaccharide biosynthetic process"/>
    <property type="evidence" value="ECO:0007669"/>
    <property type="project" value="InterPro"/>
</dbReference>
<dbReference type="RefSeq" id="WP_158035397.1">
    <property type="nucleotide sequence ID" value="NZ_BAAAZV010000018.1"/>
</dbReference>
<dbReference type="OrthoDB" id="9807815at2"/>
<evidence type="ECO:0000256" key="6">
    <source>
        <dbReference type="SAM" id="Phobius"/>
    </source>
</evidence>
<feature type="transmembrane region" description="Helical" evidence="6">
    <location>
        <begin position="51"/>
        <end position="67"/>
    </location>
</feature>
<dbReference type="PANTHER" id="PTHR38459">
    <property type="entry name" value="PROPHAGE BACTOPRENOL-LINKED GLUCOSE TRANSLOCASE HOMOLOG"/>
    <property type="match status" value="1"/>
</dbReference>
<sequence length="164" mass="17201">MSQQSTVSTRPASPLRRLLATSGRFLAVGALSSVIEIGSFNALLWLGWGAVWAKVGATAIATVNAYFGNRQWAFGSRAHRGRTAELMLFLVANAACLGLGVALVWAGDALVAQATGQPAGPLVINLVNILSIGLTTLARFVLYHWVVFPVGPKPAVDEKTTTAA</sequence>
<dbReference type="EMBL" id="WBKA01000001">
    <property type="protein sequence ID" value="KAB1633619.1"/>
    <property type="molecule type" value="Genomic_DNA"/>
</dbReference>
<protein>
    <submittedName>
        <fullName evidence="8">GtrA family protein</fullName>
    </submittedName>
</protein>
<evidence type="ECO:0000256" key="2">
    <source>
        <dbReference type="ARBA" id="ARBA00009399"/>
    </source>
</evidence>
<evidence type="ECO:0000256" key="3">
    <source>
        <dbReference type="ARBA" id="ARBA00022692"/>
    </source>
</evidence>